<keyword evidence="4 6" id="KW-0175">Coiled coil</keyword>
<organism evidence="8 9">
    <name type="scientific">Plesiomonas shigelloides</name>
    <name type="common">Aeromonas shigelloides</name>
    <dbReference type="NCBI Taxonomy" id="703"/>
    <lineage>
        <taxon>Bacteria</taxon>
        <taxon>Pseudomonadati</taxon>
        <taxon>Pseudomonadota</taxon>
        <taxon>Gammaproteobacteria</taxon>
        <taxon>Enterobacterales</taxon>
        <taxon>Enterobacteriaceae</taxon>
        <taxon>Plesiomonas</taxon>
    </lineage>
</organism>
<evidence type="ECO:0000256" key="2">
    <source>
        <dbReference type="ARBA" id="ARBA00009840"/>
    </source>
</evidence>
<protein>
    <recommendedName>
        <fullName evidence="3">DNA recombination protein RmuC</fullName>
    </recommendedName>
</protein>
<evidence type="ECO:0000313" key="9">
    <source>
        <dbReference type="Proteomes" id="UP000664658"/>
    </source>
</evidence>
<dbReference type="PANTHER" id="PTHR30563">
    <property type="entry name" value="DNA RECOMBINATION PROTEIN RMUC"/>
    <property type="match status" value="1"/>
</dbReference>
<name>A0A8I2B6M2_PLESH</name>
<dbReference type="RefSeq" id="WP_207542464.1">
    <property type="nucleotide sequence ID" value="NZ_JAFNAA010000016.1"/>
</dbReference>
<sequence length="500" mass="56761">MITLSPLVIVLAAVSVLTLLLLILNHKNAQRQAEQAEAEWEKERLYLERQFAQQHDELQRHLNDKAQALQLSEQQCRQAEQELVRQQTLRESAQQHLQDVKQLLLDKEHALSVLNENYTYLISEHTELKAVLTEKQHVLEQQKRDLEQSRQQLKAEFHYLANQILDEKNQVFNQQSQVSIARLLQPFREQIEGFQRRVNEVHAESLKGNVVLESEIRKVLDIGMKMSEEASMLAGALKGDKKLAGNWGEAQLEQTLQLAGLLRDEHYQAQAVFKSADGSTYYPDFVINLPDGKHLIIDSKVSLIDYSQAVAATDDASRLQALQDHVKAVRNHIDNLASKDYSNLCGINSPGFVLMFMPVEPAYIAALQYGRDLFNYGYEKKVILVSHTTLMPVLRTVSNLWMIERSNSEAQEITARAGEIYNQVCVVAENLQRLGNTLTAASNHYNKTVTALAGRQGLHGKVERFQRLSSNITRSMPVLEPLNADFEQERLAMMTDSGAE</sequence>
<reference evidence="8" key="1">
    <citation type="submission" date="2021-03" db="EMBL/GenBank/DDBJ databases">
        <title>Plesiomonas shigelloides zfcc0051, isolated from zebrafish feces.</title>
        <authorList>
            <person name="Vanderhoek Z."/>
            <person name="Gaulke C."/>
        </authorList>
    </citation>
    <scope>NUCLEOTIDE SEQUENCE</scope>
    <source>
        <strain evidence="8">Zfcc0051</strain>
    </source>
</reference>
<dbReference type="AlphaFoldDB" id="A0A8I2B6M2"/>
<feature type="coiled-coil region" evidence="6">
    <location>
        <begin position="129"/>
        <end position="163"/>
    </location>
</feature>
<keyword evidence="7" id="KW-0472">Membrane</keyword>
<evidence type="ECO:0000256" key="6">
    <source>
        <dbReference type="SAM" id="Coils"/>
    </source>
</evidence>
<comment type="function">
    <text evidence="1">Involved in DNA recombination.</text>
</comment>
<evidence type="ECO:0000256" key="5">
    <source>
        <dbReference type="ARBA" id="ARBA00023172"/>
    </source>
</evidence>
<feature type="transmembrane region" description="Helical" evidence="7">
    <location>
        <begin position="6"/>
        <end position="24"/>
    </location>
</feature>
<dbReference type="GO" id="GO:0006310">
    <property type="term" value="P:DNA recombination"/>
    <property type="evidence" value="ECO:0007669"/>
    <property type="project" value="UniProtKB-KW"/>
</dbReference>
<evidence type="ECO:0000256" key="3">
    <source>
        <dbReference type="ARBA" id="ARBA00015065"/>
    </source>
</evidence>
<evidence type="ECO:0000256" key="4">
    <source>
        <dbReference type="ARBA" id="ARBA00023054"/>
    </source>
</evidence>
<keyword evidence="5" id="KW-0233">DNA recombination</keyword>
<dbReference type="InterPro" id="IPR003798">
    <property type="entry name" value="DNA_recombination_RmuC"/>
</dbReference>
<keyword evidence="7" id="KW-0812">Transmembrane</keyword>
<dbReference type="EMBL" id="JAFNAA010000016">
    <property type="protein sequence ID" value="MBO1109272.1"/>
    <property type="molecule type" value="Genomic_DNA"/>
</dbReference>
<dbReference type="Proteomes" id="UP000664658">
    <property type="component" value="Unassembled WGS sequence"/>
</dbReference>
<evidence type="ECO:0000313" key="8">
    <source>
        <dbReference type="EMBL" id="MBO1109272.1"/>
    </source>
</evidence>
<gene>
    <name evidence="8" type="primary">rmuC</name>
    <name evidence="8" type="ORF">J2R62_13800</name>
</gene>
<evidence type="ECO:0000256" key="7">
    <source>
        <dbReference type="SAM" id="Phobius"/>
    </source>
</evidence>
<dbReference type="PANTHER" id="PTHR30563:SF0">
    <property type="entry name" value="DNA RECOMBINATION PROTEIN RMUC"/>
    <property type="match status" value="1"/>
</dbReference>
<comment type="caution">
    <text evidence="8">The sequence shown here is derived from an EMBL/GenBank/DDBJ whole genome shotgun (WGS) entry which is preliminary data.</text>
</comment>
<accession>A0A8I2B6M2</accession>
<dbReference type="Pfam" id="PF02646">
    <property type="entry name" value="RmuC"/>
    <property type="match status" value="1"/>
</dbReference>
<proteinExistence type="inferred from homology"/>
<keyword evidence="7" id="KW-1133">Transmembrane helix</keyword>
<feature type="coiled-coil region" evidence="6">
    <location>
        <begin position="19"/>
        <end position="96"/>
    </location>
</feature>
<evidence type="ECO:0000256" key="1">
    <source>
        <dbReference type="ARBA" id="ARBA00003416"/>
    </source>
</evidence>
<comment type="similarity">
    <text evidence="2">Belongs to the RmuC family.</text>
</comment>